<feature type="domain" description="Mechanosensitive ion channel MscS C-terminal" evidence="9">
    <location>
        <begin position="267"/>
        <end position="352"/>
    </location>
</feature>
<keyword evidence="4 7" id="KW-0812">Transmembrane</keyword>
<accession>A0A2N5Y7I4</accession>
<dbReference type="GO" id="GO:0008381">
    <property type="term" value="F:mechanosensitive monoatomic ion channel activity"/>
    <property type="evidence" value="ECO:0007669"/>
    <property type="project" value="UniProtKB-ARBA"/>
</dbReference>
<comment type="subcellular location">
    <subcellularLocation>
        <location evidence="1">Cell membrane</location>
        <topology evidence="1">Multi-pass membrane protein</topology>
    </subcellularLocation>
</comment>
<feature type="transmembrane region" description="Helical" evidence="7">
    <location>
        <begin position="110"/>
        <end position="130"/>
    </location>
</feature>
<dbReference type="PANTHER" id="PTHR43634">
    <property type="entry name" value="OW CONDUCTANCE MECHANOSENSITIVE CHANNEL"/>
    <property type="match status" value="1"/>
</dbReference>
<dbReference type="InterPro" id="IPR011014">
    <property type="entry name" value="MscS_channel_TM-2"/>
</dbReference>
<gene>
    <name evidence="11" type="ORF">CWI75_03150</name>
</gene>
<dbReference type="InterPro" id="IPR049142">
    <property type="entry name" value="MS_channel_1st"/>
</dbReference>
<feature type="domain" description="Mechanosensitive ion channel transmembrane helices 2/3" evidence="10">
    <location>
        <begin position="150"/>
        <end position="188"/>
    </location>
</feature>
<dbReference type="InterPro" id="IPR045042">
    <property type="entry name" value="YnaI-like"/>
</dbReference>
<dbReference type="OrthoDB" id="9775207at2"/>
<evidence type="ECO:0000256" key="6">
    <source>
        <dbReference type="ARBA" id="ARBA00023136"/>
    </source>
</evidence>
<dbReference type="Proteomes" id="UP000234845">
    <property type="component" value="Unassembled WGS sequence"/>
</dbReference>
<evidence type="ECO:0000256" key="1">
    <source>
        <dbReference type="ARBA" id="ARBA00004651"/>
    </source>
</evidence>
<evidence type="ECO:0000313" key="12">
    <source>
        <dbReference type="Proteomes" id="UP000234845"/>
    </source>
</evidence>
<feature type="transmembrane region" description="Helical" evidence="7">
    <location>
        <begin position="77"/>
        <end position="95"/>
    </location>
</feature>
<dbReference type="SUPFAM" id="SSF50182">
    <property type="entry name" value="Sm-like ribonucleoproteins"/>
    <property type="match status" value="1"/>
</dbReference>
<dbReference type="InterPro" id="IPR011066">
    <property type="entry name" value="MscS_channel_C_sf"/>
</dbReference>
<dbReference type="InterPro" id="IPR010920">
    <property type="entry name" value="LSM_dom_sf"/>
</dbReference>
<feature type="transmembrane region" description="Helical" evidence="7">
    <location>
        <begin position="151"/>
        <end position="173"/>
    </location>
</feature>
<organism evidence="11 12">
    <name type="scientific">Kineobactrum sediminis</name>
    <dbReference type="NCBI Taxonomy" id="1905677"/>
    <lineage>
        <taxon>Bacteria</taxon>
        <taxon>Pseudomonadati</taxon>
        <taxon>Pseudomonadota</taxon>
        <taxon>Gammaproteobacteria</taxon>
        <taxon>Cellvibrionales</taxon>
        <taxon>Halieaceae</taxon>
        <taxon>Kineobactrum</taxon>
    </lineage>
</organism>
<evidence type="ECO:0000256" key="7">
    <source>
        <dbReference type="SAM" id="Phobius"/>
    </source>
</evidence>
<dbReference type="InterPro" id="IPR049278">
    <property type="entry name" value="MS_channel_C"/>
</dbReference>
<evidence type="ECO:0000259" key="9">
    <source>
        <dbReference type="Pfam" id="PF21082"/>
    </source>
</evidence>
<comment type="caution">
    <text evidence="11">The sequence shown here is derived from an EMBL/GenBank/DDBJ whole genome shotgun (WGS) entry which is preliminary data.</text>
</comment>
<reference evidence="12" key="1">
    <citation type="submission" date="2017-11" db="EMBL/GenBank/DDBJ databases">
        <title>The draft genome sequence of Chromatocurvus sp. F02.</title>
        <authorList>
            <person name="Du Z.-J."/>
            <person name="Chang Y.-Q."/>
        </authorList>
    </citation>
    <scope>NUCLEOTIDE SEQUENCE [LARGE SCALE GENOMIC DNA]</scope>
    <source>
        <strain evidence="12">F02</strain>
    </source>
</reference>
<keyword evidence="6 7" id="KW-0472">Membrane</keyword>
<evidence type="ECO:0000256" key="3">
    <source>
        <dbReference type="ARBA" id="ARBA00022475"/>
    </source>
</evidence>
<dbReference type="InterPro" id="IPR006685">
    <property type="entry name" value="MscS_channel_2nd"/>
</dbReference>
<dbReference type="AlphaFoldDB" id="A0A2N5Y7I4"/>
<dbReference type="Pfam" id="PF00924">
    <property type="entry name" value="MS_channel_2nd"/>
    <property type="match status" value="1"/>
</dbReference>
<evidence type="ECO:0000259" key="8">
    <source>
        <dbReference type="Pfam" id="PF00924"/>
    </source>
</evidence>
<dbReference type="RefSeq" id="WP_101519985.1">
    <property type="nucleotide sequence ID" value="NZ_PKLZ01000001.1"/>
</dbReference>
<keyword evidence="5 7" id="KW-1133">Transmembrane helix</keyword>
<sequence>MDIASFRDFWELVTDVWEHGVYGADIVHVLAALFIILVALLFRNMFTRYAMGALQRAANRTHTELDNALLDAVRGPLRFLPVLLGIFFATSVLKVDEQVADFLYNINRSLVVFTLFWTFHQLTGPVGALLQRSRGFLTQPMVDWMVKIGRILLILVGAATILELWGIAVGPIIAGLGLFGVAVALGAQDLFKNLIAGLFVIGERRFQVGDWVSVDGVVEGIAMEIGFRTTTVRRFDRAPVYVPNSRLADNAVINFSRMSHRRISWMLGVEYRTTLEQLKQIRDGIENYILDNDEFAQPTEVPTFVRIDSFNNSSIDIMLYCFTNTTVWGDWLEIKERLAYKIKEIVEDAGAGFAFPSRSLYLESLPDAPEVFPLSPAQQPGPATAD</sequence>
<evidence type="ECO:0000256" key="5">
    <source>
        <dbReference type="ARBA" id="ARBA00022989"/>
    </source>
</evidence>
<dbReference type="Gene3D" id="2.30.30.60">
    <property type="match status" value="1"/>
</dbReference>
<dbReference type="PANTHER" id="PTHR43634:SF2">
    <property type="entry name" value="LOW CONDUCTANCE MECHANOSENSITIVE CHANNEL YNAI"/>
    <property type="match status" value="1"/>
</dbReference>
<dbReference type="Gene3D" id="1.10.287.1260">
    <property type="match status" value="1"/>
</dbReference>
<dbReference type="Pfam" id="PF21088">
    <property type="entry name" value="MS_channel_1st"/>
    <property type="match status" value="1"/>
</dbReference>
<protein>
    <submittedName>
        <fullName evidence="11">Mechanosensitive ion channel protein MscS</fullName>
    </submittedName>
</protein>
<dbReference type="SUPFAM" id="SSF82689">
    <property type="entry name" value="Mechanosensitive channel protein MscS (YggB), C-terminal domain"/>
    <property type="match status" value="1"/>
</dbReference>
<evidence type="ECO:0000256" key="2">
    <source>
        <dbReference type="ARBA" id="ARBA00008017"/>
    </source>
</evidence>
<comment type="similarity">
    <text evidence="2">Belongs to the MscS (TC 1.A.23) family.</text>
</comment>
<evidence type="ECO:0000256" key="4">
    <source>
        <dbReference type="ARBA" id="ARBA00022692"/>
    </source>
</evidence>
<keyword evidence="3" id="KW-1003">Cell membrane</keyword>
<feature type="transmembrane region" description="Helical" evidence="7">
    <location>
        <begin position="20"/>
        <end position="42"/>
    </location>
</feature>
<evidence type="ECO:0000313" key="11">
    <source>
        <dbReference type="EMBL" id="PLW84350.1"/>
    </source>
</evidence>
<dbReference type="EMBL" id="PKLZ01000001">
    <property type="protein sequence ID" value="PLW84350.1"/>
    <property type="molecule type" value="Genomic_DNA"/>
</dbReference>
<name>A0A2N5Y7I4_9GAMM</name>
<dbReference type="Gene3D" id="3.30.70.100">
    <property type="match status" value="1"/>
</dbReference>
<dbReference type="InterPro" id="IPR023408">
    <property type="entry name" value="MscS_beta-dom_sf"/>
</dbReference>
<dbReference type="Pfam" id="PF21082">
    <property type="entry name" value="MS_channel_3rd"/>
    <property type="match status" value="1"/>
</dbReference>
<dbReference type="SUPFAM" id="SSF82861">
    <property type="entry name" value="Mechanosensitive channel protein MscS (YggB), transmembrane region"/>
    <property type="match status" value="1"/>
</dbReference>
<evidence type="ECO:0000259" key="10">
    <source>
        <dbReference type="Pfam" id="PF21088"/>
    </source>
</evidence>
<proteinExistence type="inferred from homology"/>
<dbReference type="GO" id="GO:0005886">
    <property type="term" value="C:plasma membrane"/>
    <property type="evidence" value="ECO:0007669"/>
    <property type="project" value="UniProtKB-SubCell"/>
</dbReference>
<feature type="domain" description="Mechanosensitive ion channel MscS" evidence="8">
    <location>
        <begin position="189"/>
        <end position="257"/>
    </location>
</feature>
<keyword evidence="12" id="KW-1185">Reference proteome</keyword>